<organism evidence="1 2">
    <name type="scientific">Dreissena polymorpha</name>
    <name type="common">Zebra mussel</name>
    <name type="synonym">Mytilus polymorpha</name>
    <dbReference type="NCBI Taxonomy" id="45954"/>
    <lineage>
        <taxon>Eukaryota</taxon>
        <taxon>Metazoa</taxon>
        <taxon>Spiralia</taxon>
        <taxon>Lophotrochozoa</taxon>
        <taxon>Mollusca</taxon>
        <taxon>Bivalvia</taxon>
        <taxon>Autobranchia</taxon>
        <taxon>Heteroconchia</taxon>
        <taxon>Euheterodonta</taxon>
        <taxon>Imparidentia</taxon>
        <taxon>Neoheterodontei</taxon>
        <taxon>Myida</taxon>
        <taxon>Dreissenoidea</taxon>
        <taxon>Dreissenidae</taxon>
        <taxon>Dreissena</taxon>
    </lineage>
</organism>
<accession>A0A9D4R202</accession>
<evidence type="ECO:0000313" key="2">
    <source>
        <dbReference type="Proteomes" id="UP000828390"/>
    </source>
</evidence>
<dbReference type="Proteomes" id="UP000828390">
    <property type="component" value="Unassembled WGS sequence"/>
</dbReference>
<comment type="caution">
    <text evidence="1">The sequence shown here is derived from an EMBL/GenBank/DDBJ whole genome shotgun (WGS) entry which is preliminary data.</text>
</comment>
<proteinExistence type="predicted"/>
<sequence>MSRGGSAASFASQSQYSESTVLNQDLGEPDLFVPEHSGFIKAPYPTKVLSFSPCNVYHLLSTTLDAIVCLLYISF</sequence>
<keyword evidence="2" id="KW-1185">Reference proteome</keyword>
<evidence type="ECO:0000313" key="1">
    <source>
        <dbReference type="EMBL" id="KAH3851248.1"/>
    </source>
</evidence>
<name>A0A9D4R202_DREPO</name>
<reference evidence="1" key="1">
    <citation type="journal article" date="2019" name="bioRxiv">
        <title>The Genome of the Zebra Mussel, Dreissena polymorpha: A Resource for Invasive Species Research.</title>
        <authorList>
            <person name="McCartney M.A."/>
            <person name="Auch B."/>
            <person name="Kono T."/>
            <person name="Mallez S."/>
            <person name="Zhang Y."/>
            <person name="Obille A."/>
            <person name="Becker A."/>
            <person name="Abrahante J.E."/>
            <person name="Garbe J."/>
            <person name="Badalamenti J.P."/>
            <person name="Herman A."/>
            <person name="Mangelson H."/>
            <person name="Liachko I."/>
            <person name="Sullivan S."/>
            <person name="Sone E.D."/>
            <person name="Koren S."/>
            <person name="Silverstein K.A.T."/>
            <person name="Beckman K.B."/>
            <person name="Gohl D.M."/>
        </authorList>
    </citation>
    <scope>NUCLEOTIDE SEQUENCE</scope>
    <source>
        <strain evidence="1">Duluth1</strain>
        <tissue evidence="1">Whole animal</tissue>
    </source>
</reference>
<protein>
    <submittedName>
        <fullName evidence="1">Uncharacterized protein</fullName>
    </submittedName>
</protein>
<dbReference type="EMBL" id="JAIWYP010000003">
    <property type="protein sequence ID" value="KAH3851248.1"/>
    <property type="molecule type" value="Genomic_DNA"/>
</dbReference>
<dbReference type="AlphaFoldDB" id="A0A9D4R202"/>
<gene>
    <name evidence="1" type="ORF">DPMN_093728</name>
</gene>
<reference evidence="1" key="2">
    <citation type="submission" date="2020-11" db="EMBL/GenBank/DDBJ databases">
        <authorList>
            <person name="McCartney M.A."/>
            <person name="Auch B."/>
            <person name="Kono T."/>
            <person name="Mallez S."/>
            <person name="Becker A."/>
            <person name="Gohl D.M."/>
            <person name="Silverstein K.A.T."/>
            <person name="Koren S."/>
            <person name="Bechman K.B."/>
            <person name="Herman A."/>
            <person name="Abrahante J.E."/>
            <person name="Garbe J."/>
        </authorList>
    </citation>
    <scope>NUCLEOTIDE SEQUENCE</scope>
    <source>
        <strain evidence="1">Duluth1</strain>
        <tissue evidence="1">Whole animal</tissue>
    </source>
</reference>